<dbReference type="AlphaFoldDB" id="A0A8T2WKF1"/>
<protein>
    <recommendedName>
        <fullName evidence="3">C-JID domain-containing protein</fullName>
    </recommendedName>
</protein>
<evidence type="ECO:0000256" key="2">
    <source>
        <dbReference type="ARBA" id="ARBA00022737"/>
    </source>
</evidence>
<gene>
    <name evidence="4" type="ORF">H0E87_030640</name>
</gene>
<evidence type="ECO:0000256" key="1">
    <source>
        <dbReference type="ARBA" id="ARBA00022614"/>
    </source>
</evidence>
<organism evidence="4 5">
    <name type="scientific">Populus deltoides</name>
    <name type="common">Eastern poplar</name>
    <name type="synonym">Eastern cottonwood</name>
    <dbReference type="NCBI Taxonomy" id="3696"/>
    <lineage>
        <taxon>Eukaryota</taxon>
        <taxon>Viridiplantae</taxon>
        <taxon>Streptophyta</taxon>
        <taxon>Embryophyta</taxon>
        <taxon>Tracheophyta</taxon>
        <taxon>Spermatophyta</taxon>
        <taxon>Magnoliopsida</taxon>
        <taxon>eudicotyledons</taxon>
        <taxon>Gunneridae</taxon>
        <taxon>Pentapetalae</taxon>
        <taxon>rosids</taxon>
        <taxon>fabids</taxon>
        <taxon>Malpighiales</taxon>
        <taxon>Salicaceae</taxon>
        <taxon>Saliceae</taxon>
        <taxon>Populus</taxon>
    </lineage>
</organism>
<feature type="non-terminal residue" evidence="4">
    <location>
        <position position="1"/>
    </location>
</feature>
<dbReference type="InterPro" id="IPR045344">
    <property type="entry name" value="C-JID"/>
</dbReference>
<comment type="caution">
    <text evidence="4">The sequence shown here is derived from an EMBL/GenBank/DDBJ whole genome shotgun (WGS) entry which is preliminary data.</text>
</comment>
<keyword evidence="2" id="KW-0677">Repeat</keyword>
<dbReference type="EMBL" id="JACEGQ020000019">
    <property type="protein sequence ID" value="KAH8480451.1"/>
    <property type="molecule type" value="Genomic_DNA"/>
</dbReference>
<accession>A0A8T2WKF1</accession>
<dbReference type="Proteomes" id="UP000807159">
    <property type="component" value="Chromosome 19"/>
</dbReference>
<evidence type="ECO:0000259" key="3">
    <source>
        <dbReference type="Pfam" id="PF20160"/>
    </source>
</evidence>
<reference evidence="4" key="1">
    <citation type="journal article" date="2021" name="J. Hered.">
        <title>Genome Assembly of Salicaceae Populus deltoides (Eastern Cottonwood) I-69 Based on Nanopore Sequencing and Hi-C Technologies.</title>
        <authorList>
            <person name="Bai S."/>
            <person name="Wu H."/>
            <person name="Zhang J."/>
            <person name="Pan Z."/>
            <person name="Zhao W."/>
            <person name="Li Z."/>
            <person name="Tong C."/>
        </authorList>
    </citation>
    <scope>NUCLEOTIDE SEQUENCE</scope>
    <source>
        <tissue evidence="4">Leaf</tissue>
    </source>
</reference>
<name>A0A8T2WKF1_POPDE</name>
<evidence type="ECO:0000313" key="5">
    <source>
        <dbReference type="Proteomes" id="UP000807159"/>
    </source>
</evidence>
<feature type="domain" description="C-JID" evidence="3">
    <location>
        <begin position="12"/>
        <end position="151"/>
    </location>
</feature>
<evidence type="ECO:0000313" key="4">
    <source>
        <dbReference type="EMBL" id="KAH8480451.1"/>
    </source>
</evidence>
<sequence>FPTKRIRSSCLPEDVTPEWFSHQSWGSTVTCQLSSHWANREFLGFCLCAVIAFYSFDFELQVKCTYHFRNEHGDSHDLYCYLHDEFEERRINSENIVMRFDPSLVAKEKDMFSIYSEVSVEFQLEDMDGNLLPLDLCQVVECGVRLLHANDGLEAMHQAKRERFYDLDMRWEDYFGVVIRRRKKRRHN</sequence>
<keyword evidence="1" id="KW-0433">Leucine-rich repeat</keyword>
<keyword evidence="5" id="KW-1185">Reference proteome</keyword>
<dbReference type="Pfam" id="PF20160">
    <property type="entry name" value="C-JID"/>
    <property type="match status" value="1"/>
</dbReference>
<proteinExistence type="predicted"/>